<dbReference type="FunFam" id="3.40.50.10490:FF:000020">
    <property type="entry name" value="Glucose-6-phosphate isomerase"/>
    <property type="match status" value="1"/>
</dbReference>
<protein>
    <recommendedName>
        <fullName evidence="3">Glucose-6-phosphate isomerase</fullName>
    </recommendedName>
</protein>
<sequence length="55" mass="6419">MMTHIQFDYSKALPFFQEHELTYLKDFVKVAHHNIHEQTGAGSDYLGWVDLPKAI</sequence>
<accession>A0A5S9MIC1</accession>
<gene>
    <name evidence="1" type="ORF">BsIDN1_55420</name>
</gene>
<organism evidence="1 2">
    <name type="scientific">Bacillus safensis</name>
    <dbReference type="NCBI Taxonomy" id="561879"/>
    <lineage>
        <taxon>Bacteria</taxon>
        <taxon>Bacillati</taxon>
        <taxon>Bacillota</taxon>
        <taxon>Bacilli</taxon>
        <taxon>Bacillales</taxon>
        <taxon>Bacillaceae</taxon>
        <taxon>Bacillus</taxon>
    </lineage>
</organism>
<proteinExistence type="predicted"/>
<dbReference type="Proteomes" id="UP000464658">
    <property type="component" value="Chromosome"/>
</dbReference>
<dbReference type="AlphaFoldDB" id="A0A5S9MIC1"/>
<evidence type="ECO:0000313" key="2">
    <source>
        <dbReference type="Proteomes" id="UP000464658"/>
    </source>
</evidence>
<dbReference type="EMBL" id="AP021906">
    <property type="protein sequence ID" value="BBP91924.1"/>
    <property type="molecule type" value="Genomic_DNA"/>
</dbReference>
<reference evidence="1 2" key="1">
    <citation type="submission" date="2019-12" db="EMBL/GenBank/DDBJ databases">
        <title>Full genome sequence of a Bacillus safensis strain isolated from commercially available natto in Indonesia.</title>
        <authorList>
            <person name="Yoshida M."/>
            <person name="Uomi M."/>
            <person name="Waturangi D."/>
            <person name="Ekaputri J.J."/>
            <person name="Setiamarga D.H.E."/>
        </authorList>
    </citation>
    <scope>NUCLEOTIDE SEQUENCE [LARGE SCALE GENOMIC DNA]</scope>
    <source>
        <strain evidence="1 2">IDN1</strain>
    </source>
</reference>
<dbReference type="Gene3D" id="3.40.50.10490">
    <property type="entry name" value="Glucose-6-phosphate isomerase like protein, domain 1"/>
    <property type="match status" value="1"/>
</dbReference>
<evidence type="ECO:0000313" key="1">
    <source>
        <dbReference type="EMBL" id="BBP91924.1"/>
    </source>
</evidence>
<name>A0A5S9MIC1_BACIA</name>
<evidence type="ECO:0008006" key="3">
    <source>
        <dbReference type="Google" id="ProtNLM"/>
    </source>
</evidence>